<dbReference type="EMBL" id="JBHTAH010000024">
    <property type="protein sequence ID" value="MFC7071407.1"/>
    <property type="molecule type" value="Genomic_DNA"/>
</dbReference>
<organism evidence="5 6">
    <name type="scientific">Halobaculum lipolyticum</name>
    <dbReference type="NCBI Taxonomy" id="3032001"/>
    <lineage>
        <taxon>Archaea</taxon>
        <taxon>Methanobacteriati</taxon>
        <taxon>Methanobacteriota</taxon>
        <taxon>Stenosarchaea group</taxon>
        <taxon>Halobacteria</taxon>
        <taxon>Halobacteriales</taxon>
        <taxon>Haloferacaceae</taxon>
        <taxon>Halobaculum</taxon>
    </lineage>
</organism>
<name>A0ABD5WDN5_9EURY</name>
<dbReference type="RefSeq" id="WP_284032544.1">
    <property type="nucleotide sequence ID" value="NZ_CP126154.1"/>
</dbReference>
<dbReference type="Pfam" id="PF04967">
    <property type="entry name" value="HTH_10"/>
    <property type="match status" value="1"/>
</dbReference>
<feature type="domain" description="HVO-0513-like N-terminal" evidence="4">
    <location>
        <begin position="16"/>
        <end position="146"/>
    </location>
</feature>
<dbReference type="Pfam" id="PF24278">
    <property type="entry name" value="HVO_0513_N"/>
    <property type="match status" value="1"/>
</dbReference>
<dbReference type="GeneID" id="81124404"/>
<protein>
    <submittedName>
        <fullName evidence="5">Helix-turn-helix domain-containing protein</fullName>
    </submittedName>
</protein>
<evidence type="ECO:0000313" key="6">
    <source>
        <dbReference type="Proteomes" id="UP001596461"/>
    </source>
</evidence>
<sequence>MKRIEFAVTYPPALRHPLHRRILDHAAATRAELLTWGPTASVTALLWVDADEATTDALLSASASTVARSLVDAREGTYAFVRQREFEFADAVMSLVADAGVAFLPPVSFREDGAVGVEAVGDPADLHEFHAEVNEVADTRIERVHEFERGRSPAALTGRQRAALETAADVGYYDVPRTAGVADVADRLDCAPSTAGELLRKAEATVVDDYTRS</sequence>
<dbReference type="PANTHER" id="PTHR34236">
    <property type="entry name" value="DIMETHYL SULFOXIDE REDUCTASE TRANSCRIPTIONAL ACTIVATOR"/>
    <property type="match status" value="1"/>
</dbReference>
<reference evidence="5 6" key="1">
    <citation type="journal article" date="2019" name="Int. J. Syst. Evol. Microbiol.">
        <title>The Global Catalogue of Microorganisms (GCM) 10K type strain sequencing project: providing services to taxonomists for standard genome sequencing and annotation.</title>
        <authorList>
            <consortium name="The Broad Institute Genomics Platform"/>
            <consortium name="The Broad Institute Genome Sequencing Center for Infectious Disease"/>
            <person name="Wu L."/>
            <person name="Ma J."/>
        </authorList>
    </citation>
    <scope>NUCLEOTIDE SEQUENCE [LARGE SCALE GENOMIC DNA]</scope>
    <source>
        <strain evidence="5 6">DT31</strain>
    </source>
</reference>
<proteinExistence type="predicted"/>
<evidence type="ECO:0000259" key="4">
    <source>
        <dbReference type="Pfam" id="PF24278"/>
    </source>
</evidence>
<dbReference type="InterPro" id="IPR007050">
    <property type="entry name" value="HTH_bacterioopsin"/>
</dbReference>
<evidence type="ECO:0000259" key="3">
    <source>
        <dbReference type="Pfam" id="PF04967"/>
    </source>
</evidence>
<feature type="domain" description="HTH bat-type" evidence="3">
    <location>
        <begin position="156"/>
        <end position="207"/>
    </location>
</feature>
<dbReference type="Proteomes" id="UP001596461">
    <property type="component" value="Unassembled WGS sequence"/>
</dbReference>
<comment type="caution">
    <text evidence="5">The sequence shown here is derived from an EMBL/GenBank/DDBJ whole genome shotgun (WGS) entry which is preliminary data.</text>
</comment>
<gene>
    <name evidence="5" type="ORF">ACFQL9_17315</name>
</gene>
<evidence type="ECO:0000256" key="2">
    <source>
        <dbReference type="ARBA" id="ARBA00023163"/>
    </source>
</evidence>
<evidence type="ECO:0000256" key="1">
    <source>
        <dbReference type="ARBA" id="ARBA00023015"/>
    </source>
</evidence>
<accession>A0ABD5WDN5</accession>
<keyword evidence="6" id="KW-1185">Reference proteome</keyword>
<keyword evidence="2" id="KW-0804">Transcription</keyword>
<evidence type="ECO:0000313" key="5">
    <source>
        <dbReference type="EMBL" id="MFC7071407.1"/>
    </source>
</evidence>
<dbReference type="InterPro" id="IPR056493">
    <property type="entry name" value="HVO_0513_N"/>
</dbReference>
<keyword evidence="1" id="KW-0805">Transcription regulation</keyword>
<dbReference type="AlphaFoldDB" id="A0ABD5WDN5"/>
<dbReference type="PANTHER" id="PTHR34236:SF1">
    <property type="entry name" value="DIMETHYL SULFOXIDE REDUCTASE TRANSCRIPTIONAL ACTIVATOR"/>
    <property type="match status" value="1"/>
</dbReference>